<comment type="caution">
    <text evidence="15">The sequence shown here is derived from an EMBL/GenBank/DDBJ whole genome shotgun (WGS) entry which is preliminary data.</text>
</comment>
<evidence type="ECO:0000259" key="13">
    <source>
        <dbReference type="Pfam" id="PF09377"/>
    </source>
</evidence>
<dbReference type="PROSITE" id="PS01267">
    <property type="entry name" value="UPF0023"/>
    <property type="match status" value="1"/>
</dbReference>
<dbReference type="AlphaFoldDB" id="A0A9Q1CE33"/>
<dbReference type="InterPro" id="IPR046928">
    <property type="entry name" value="SDO1/SBDS_C"/>
</dbReference>
<dbReference type="SUPFAM" id="SSF89895">
    <property type="entry name" value="FYSH domain"/>
    <property type="match status" value="1"/>
</dbReference>
<evidence type="ECO:0000256" key="2">
    <source>
        <dbReference type="ARBA" id="ARBA00004604"/>
    </source>
</evidence>
<keyword evidence="8" id="KW-0206">Cytoskeleton</keyword>
<gene>
    <name evidence="15" type="ORF">HOLleu_09710</name>
</gene>
<keyword evidence="7" id="KW-0690">Ribosome biogenesis</keyword>
<dbReference type="Pfam" id="PF20268">
    <property type="entry name" value="SBDS_C"/>
    <property type="match status" value="1"/>
</dbReference>
<dbReference type="PANTHER" id="PTHR10927:SF1">
    <property type="entry name" value="RIBOSOME MATURATION PROTEIN SBDS"/>
    <property type="match status" value="1"/>
</dbReference>
<evidence type="ECO:0000256" key="11">
    <source>
        <dbReference type="ARBA" id="ARBA00049708"/>
    </source>
</evidence>
<dbReference type="InterPro" id="IPR036786">
    <property type="entry name" value="Ribosome_mat_SBDS_N_sf"/>
</dbReference>
<dbReference type="InterPro" id="IPR037188">
    <property type="entry name" value="Sdo1/SBDS_central_sf"/>
</dbReference>
<dbReference type="Gene3D" id="3.30.1250.10">
    <property type="entry name" value="Ribosome maturation protein SBDS, N-terminal domain"/>
    <property type="match status" value="1"/>
</dbReference>
<dbReference type="FunFam" id="3.30.70.240:FF:000009">
    <property type="entry name" value="SBDS ribosome maturation factor"/>
    <property type="match status" value="1"/>
</dbReference>
<keyword evidence="9" id="KW-0539">Nucleus</keyword>
<evidence type="ECO:0000256" key="8">
    <source>
        <dbReference type="ARBA" id="ARBA00023212"/>
    </source>
</evidence>
<dbReference type="Gene3D" id="3.30.70.240">
    <property type="match status" value="1"/>
</dbReference>
<dbReference type="InterPro" id="IPR019783">
    <property type="entry name" value="SDO1/SBDS_N"/>
</dbReference>
<dbReference type="Pfam" id="PF01172">
    <property type="entry name" value="SBDS_N"/>
    <property type="match status" value="1"/>
</dbReference>
<proteinExistence type="inferred from homology"/>
<dbReference type="GO" id="GO:0042256">
    <property type="term" value="P:cytosolic ribosome assembly"/>
    <property type="evidence" value="ECO:0007669"/>
    <property type="project" value="InterPro"/>
</dbReference>
<evidence type="ECO:0000256" key="4">
    <source>
        <dbReference type="ARBA" id="ARBA00007433"/>
    </source>
</evidence>
<evidence type="ECO:0000256" key="10">
    <source>
        <dbReference type="ARBA" id="ARBA00025433"/>
    </source>
</evidence>
<dbReference type="Proteomes" id="UP001152320">
    <property type="component" value="Chromosome 4"/>
</dbReference>
<keyword evidence="6" id="KW-0963">Cytoplasm</keyword>
<dbReference type="Pfam" id="PF09377">
    <property type="entry name" value="SBDS_domain_II"/>
    <property type="match status" value="1"/>
</dbReference>
<evidence type="ECO:0000256" key="3">
    <source>
        <dbReference type="ARBA" id="ARBA00004642"/>
    </source>
</evidence>
<protein>
    <recommendedName>
        <fullName evidence="5">Ribosome maturation protein SBDS</fullName>
    </recommendedName>
</protein>
<comment type="function">
    <text evidence="10">Required for the assembly of mature ribosomes and ribosome biogenesis. Together with EFL1, triggers the GTP-dependent release of EIF6 from 60S pre-ribosomes in the cytoplasm, thereby activating ribosomes for translation competence by allowing 80S ribosome assembly and facilitating EIF6 recycling to the nucleus, where it is required for 60S rRNA processing and nuclear export. Required for normal levels of protein synthesis. May play a role in cellular stress resistance. May play a role in cellular response to DNA damage. May play a role in cell proliferation.</text>
</comment>
<feature type="domain" description="Ribosome maturation protein SDO1/SBDS central" evidence="13">
    <location>
        <begin position="116"/>
        <end position="179"/>
    </location>
</feature>
<dbReference type="FunFam" id="1.10.10.900:FF:000001">
    <property type="entry name" value="SBDS, ribosome maturation factor"/>
    <property type="match status" value="1"/>
</dbReference>
<reference evidence="15" key="1">
    <citation type="submission" date="2021-10" db="EMBL/GenBank/DDBJ databases">
        <title>Tropical sea cucumber genome reveals ecological adaptation and Cuvierian tubules defense mechanism.</title>
        <authorList>
            <person name="Chen T."/>
        </authorList>
    </citation>
    <scope>NUCLEOTIDE SEQUENCE</scope>
    <source>
        <strain evidence="15">Nanhai2018</strain>
        <tissue evidence="15">Muscle</tissue>
    </source>
</reference>
<evidence type="ECO:0000313" key="15">
    <source>
        <dbReference type="EMBL" id="KAJ8042844.1"/>
    </source>
</evidence>
<accession>A0A9Q1CE33</accession>
<evidence type="ECO:0000259" key="14">
    <source>
        <dbReference type="Pfam" id="PF20268"/>
    </source>
</evidence>
<dbReference type="SUPFAM" id="SSF109728">
    <property type="entry name" value="Hypothetical protein AF0491, middle domain"/>
    <property type="match status" value="1"/>
</dbReference>
<comment type="similarity">
    <text evidence="4">Belongs to the SDO1/SBDS family.</text>
</comment>
<evidence type="ECO:0000256" key="9">
    <source>
        <dbReference type="ARBA" id="ARBA00023242"/>
    </source>
</evidence>
<comment type="subcellular location">
    <subcellularLocation>
        <location evidence="1">Cytoplasm</location>
        <location evidence="1">Cytoskeleton</location>
        <location evidence="1">Spindle</location>
    </subcellularLocation>
    <subcellularLocation>
        <location evidence="2">Nucleus</location>
        <location evidence="2">Nucleolus</location>
    </subcellularLocation>
    <subcellularLocation>
        <location evidence="3">Nucleus</location>
        <location evidence="3">Nucleoplasm</location>
    </subcellularLocation>
</comment>
<comment type="subunit">
    <text evidence="11">Associates with the 60S ribosomal subunit.</text>
</comment>
<dbReference type="PANTHER" id="PTHR10927">
    <property type="entry name" value="RIBOSOME MATURATION PROTEIN SBDS"/>
    <property type="match status" value="1"/>
</dbReference>
<organism evidence="15 16">
    <name type="scientific">Holothuria leucospilota</name>
    <name type="common">Black long sea cucumber</name>
    <name type="synonym">Mertensiothuria leucospilota</name>
    <dbReference type="NCBI Taxonomy" id="206669"/>
    <lineage>
        <taxon>Eukaryota</taxon>
        <taxon>Metazoa</taxon>
        <taxon>Echinodermata</taxon>
        <taxon>Eleutherozoa</taxon>
        <taxon>Echinozoa</taxon>
        <taxon>Holothuroidea</taxon>
        <taxon>Aspidochirotacea</taxon>
        <taxon>Aspidochirotida</taxon>
        <taxon>Holothuriidae</taxon>
        <taxon>Holothuria</taxon>
    </lineage>
</organism>
<sequence>MAGIFTPTNQIRHTNVAVVRMKKGGKRFEIACYKNKVLSWRKQVEQDIDEVLQTHSVFMNVSKGQQAKKADLMKAFGTDDETEICKESSVFFQILSKGELQVSEKERQQNLESMFRDIATVVAEKCVNPETKRPYTVGMIERAMKDAHFSVKPNRNTKQQALAVIKMLKETNSFPIDRAEMKLRIVLPGKEAKKIKTKLMPLIKKVDDEEFAQDLEMVCLVDPGCFRKIDELIQQESRGRGSLEVISLKEMEEGDERLE</sequence>
<dbReference type="InterPro" id="IPR002140">
    <property type="entry name" value="Sdo1/SBDS"/>
</dbReference>
<evidence type="ECO:0000256" key="7">
    <source>
        <dbReference type="ARBA" id="ARBA00022517"/>
    </source>
</evidence>
<dbReference type="OrthoDB" id="10253092at2759"/>
<dbReference type="GO" id="GO:0005819">
    <property type="term" value="C:spindle"/>
    <property type="evidence" value="ECO:0007669"/>
    <property type="project" value="UniProtKB-SubCell"/>
</dbReference>
<keyword evidence="16" id="KW-1185">Reference proteome</keyword>
<evidence type="ECO:0000313" key="16">
    <source>
        <dbReference type="Proteomes" id="UP001152320"/>
    </source>
</evidence>
<feature type="domain" description="Ribosome maturation protein SDO1/SBDS N-terminal" evidence="12">
    <location>
        <begin position="15"/>
        <end position="108"/>
    </location>
</feature>
<dbReference type="Gene3D" id="1.10.10.900">
    <property type="entry name" value="SBDS protein C-terminal domain, subdomain 1"/>
    <property type="match status" value="1"/>
</dbReference>
<dbReference type="EMBL" id="JAIZAY010000004">
    <property type="protein sequence ID" value="KAJ8042844.1"/>
    <property type="molecule type" value="Genomic_DNA"/>
</dbReference>
<evidence type="ECO:0000256" key="1">
    <source>
        <dbReference type="ARBA" id="ARBA00004186"/>
    </source>
</evidence>
<evidence type="ECO:0000256" key="5">
    <source>
        <dbReference type="ARBA" id="ARBA00014814"/>
    </source>
</evidence>
<dbReference type="InterPro" id="IPR018023">
    <property type="entry name" value="Ribosome_mat_SBDS_CS"/>
</dbReference>
<feature type="domain" description="Ribosome maturation protein SDO1/SBDS C-terminal" evidence="14">
    <location>
        <begin position="181"/>
        <end position="248"/>
    </location>
</feature>
<name>A0A9Q1CE33_HOLLE</name>
<dbReference type="InterPro" id="IPR018978">
    <property type="entry name" value="SDO1/SBDS_central"/>
</dbReference>
<dbReference type="FunFam" id="3.30.1250.10:FF:000001">
    <property type="entry name" value="SBDS, ribosome maturation factor"/>
    <property type="match status" value="1"/>
</dbReference>
<dbReference type="GO" id="GO:0005730">
    <property type="term" value="C:nucleolus"/>
    <property type="evidence" value="ECO:0007669"/>
    <property type="project" value="UniProtKB-SubCell"/>
</dbReference>
<dbReference type="NCBIfam" id="TIGR00291">
    <property type="entry name" value="RNA_SBDS"/>
    <property type="match status" value="1"/>
</dbReference>
<evidence type="ECO:0000256" key="6">
    <source>
        <dbReference type="ARBA" id="ARBA00022490"/>
    </source>
</evidence>
<dbReference type="InterPro" id="IPR039100">
    <property type="entry name" value="Sdo1/SBDS-like"/>
</dbReference>
<dbReference type="GO" id="GO:0005654">
    <property type="term" value="C:nucleoplasm"/>
    <property type="evidence" value="ECO:0007669"/>
    <property type="project" value="UniProtKB-SubCell"/>
</dbReference>
<evidence type="ECO:0000259" key="12">
    <source>
        <dbReference type="Pfam" id="PF01172"/>
    </source>
</evidence>